<reference evidence="2 3" key="1">
    <citation type="journal article" date="2009" name="Nature">
        <title>The Sorghum bicolor genome and the diversification of grasses.</title>
        <authorList>
            <person name="Paterson A.H."/>
            <person name="Bowers J.E."/>
            <person name="Bruggmann R."/>
            <person name="Dubchak I."/>
            <person name="Grimwood J."/>
            <person name="Gundlach H."/>
            <person name="Haberer G."/>
            <person name="Hellsten U."/>
            <person name="Mitros T."/>
            <person name="Poliakov A."/>
            <person name="Schmutz J."/>
            <person name="Spannagl M."/>
            <person name="Tang H."/>
            <person name="Wang X."/>
            <person name="Wicker T."/>
            <person name="Bharti A.K."/>
            <person name="Chapman J."/>
            <person name="Feltus F.A."/>
            <person name="Gowik U."/>
            <person name="Grigoriev I.V."/>
            <person name="Lyons E."/>
            <person name="Maher C.A."/>
            <person name="Martis M."/>
            <person name="Narechania A."/>
            <person name="Otillar R.P."/>
            <person name="Penning B.W."/>
            <person name="Salamov A.A."/>
            <person name="Wang Y."/>
            <person name="Zhang L."/>
            <person name="Carpita N.C."/>
            <person name="Freeling M."/>
            <person name="Gingle A.R."/>
            <person name="Hash C.T."/>
            <person name="Keller B."/>
            <person name="Klein P."/>
            <person name="Kresovich S."/>
            <person name="McCann M.C."/>
            <person name="Ming R."/>
            <person name="Peterson D.G."/>
            <person name="Mehboob-ur-Rahman"/>
            <person name="Ware D."/>
            <person name="Westhoff P."/>
            <person name="Mayer K.F."/>
            <person name="Messing J."/>
            <person name="Rokhsar D.S."/>
        </authorList>
    </citation>
    <scope>NUCLEOTIDE SEQUENCE [LARGE SCALE GENOMIC DNA]</scope>
    <source>
        <strain evidence="3">cv. BTx623</strain>
    </source>
</reference>
<protein>
    <submittedName>
        <fullName evidence="2">Uncharacterized protein</fullName>
    </submittedName>
</protein>
<evidence type="ECO:0000313" key="3">
    <source>
        <dbReference type="Proteomes" id="UP000000768"/>
    </source>
</evidence>
<dbReference type="EMBL" id="CM000765">
    <property type="protein sequence ID" value="OQU82049.1"/>
    <property type="molecule type" value="Genomic_DNA"/>
</dbReference>
<sequence length="292" mass="31054">MTALPPRTIAWAYRYGPAGPQPTTLYCRVHLIATVRFSWDPMPLPSTSNLATPAALETGDDDAAADDAPHPGTDFYSSRSSARDGVRWPGRRACMRCAPTDGGREAGDVSAAQLSARAPSPPRHGGRAPPLLSLSPLSPSAASQPVSPGVLSRLPPSLPPSPQHTRPPARPGLFACFFLFLPLDPFQLSTLPSFSPPLRLIHPSLSLSPLPTPSLLPSGRAPPAPASRPFPTCTSPSFPISSSPSNSTPLPLSRRPHQYSRSVCGREEEESEGARLAWRARARAAGMPTIQY</sequence>
<evidence type="ECO:0000256" key="1">
    <source>
        <dbReference type="SAM" id="MobiDB-lite"/>
    </source>
</evidence>
<accession>A0A1Z5REM7</accession>
<evidence type="ECO:0000313" key="2">
    <source>
        <dbReference type="EMBL" id="OQU82049.1"/>
    </source>
</evidence>
<feature type="region of interest" description="Disordered" evidence="1">
    <location>
        <begin position="213"/>
        <end position="273"/>
    </location>
</feature>
<reference evidence="3" key="2">
    <citation type="journal article" date="2018" name="Plant J.">
        <title>The Sorghum bicolor reference genome: improved assembly, gene annotations, a transcriptome atlas, and signatures of genome organization.</title>
        <authorList>
            <person name="McCormick R.F."/>
            <person name="Truong S.K."/>
            <person name="Sreedasyam A."/>
            <person name="Jenkins J."/>
            <person name="Shu S."/>
            <person name="Sims D."/>
            <person name="Kennedy M."/>
            <person name="Amirebrahimi M."/>
            <person name="Weers B.D."/>
            <person name="McKinley B."/>
            <person name="Mattison A."/>
            <person name="Morishige D.T."/>
            <person name="Grimwood J."/>
            <person name="Schmutz J."/>
            <person name="Mullet J.E."/>
        </authorList>
    </citation>
    <scope>NUCLEOTIDE SEQUENCE [LARGE SCALE GENOMIC DNA]</scope>
    <source>
        <strain evidence="3">cv. BTx623</strain>
    </source>
</reference>
<feature type="compositionally biased region" description="Low complexity" evidence="1">
    <location>
        <begin position="229"/>
        <end position="253"/>
    </location>
</feature>
<name>A0A1Z5REM7_SORBI</name>
<organism evidence="2 3">
    <name type="scientific">Sorghum bicolor</name>
    <name type="common">Sorghum</name>
    <name type="synonym">Sorghum vulgare</name>
    <dbReference type="NCBI Taxonomy" id="4558"/>
    <lineage>
        <taxon>Eukaryota</taxon>
        <taxon>Viridiplantae</taxon>
        <taxon>Streptophyta</taxon>
        <taxon>Embryophyta</taxon>
        <taxon>Tracheophyta</taxon>
        <taxon>Spermatophyta</taxon>
        <taxon>Magnoliopsida</taxon>
        <taxon>Liliopsida</taxon>
        <taxon>Poales</taxon>
        <taxon>Poaceae</taxon>
        <taxon>PACMAD clade</taxon>
        <taxon>Panicoideae</taxon>
        <taxon>Andropogonodae</taxon>
        <taxon>Andropogoneae</taxon>
        <taxon>Sorghinae</taxon>
        <taxon>Sorghum</taxon>
    </lineage>
</organism>
<dbReference type="InParanoid" id="A0A1Z5REM7"/>
<gene>
    <name evidence="2" type="ORF">SORBI_3006G163650</name>
</gene>
<feature type="region of interest" description="Disordered" evidence="1">
    <location>
        <begin position="59"/>
        <end position="166"/>
    </location>
</feature>
<feature type="compositionally biased region" description="Pro residues" evidence="1">
    <location>
        <begin position="213"/>
        <end position="228"/>
    </location>
</feature>
<dbReference type="Proteomes" id="UP000000768">
    <property type="component" value="Chromosome 6"/>
</dbReference>
<proteinExistence type="predicted"/>
<dbReference type="AlphaFoldDB" id="A0A1Z5REM7"/>
<feature type="compositionally biased region" description="Low complexity" evidence="1">
    <location>
        <begin position="128"/>
        <end position="155"/>
    </location>
</feature>
<keyword evidence="3" id="KW-1185">Reference proteome</keyword>
<dbReference type="Gramene" id="OQU82049">
    <property type="protein sequence ID" value="OQU82049"/>
    <property type="gene ID" value="SORBI_3006G163650"/>
</dbReference>